<dbReference type="InterPro" id="IPR041618">
    <property type="entry name" value="PKS_DE"/>
</dbReference>
<feature type="domain" description="Carrier" evidence="8">
    <location>
        <begin position="4079"/>
        <end position="4154"/>
    </location>
</feature>
<evidence type="ECO:0000259" key="9">
    <source>
        <dbReference type="PROSITE" id="PS52004"/>
    </source>
</evidence>
<evidence type="ECO:0000256" key="2">
    <source>
        <dbReference type="ARBA" id="ARBA00022553"/>
    </source>
</evidence>
<dbReference type="SUPFAM" id="SSF47336">
    <property type="entry name" value="ACP-like"/>
    <property type="match status" value="3"/>
</dbReference>
<feature type="domain" description="Carrier" evidence="8">
    <location>
        <begin position="971"/>
        <end position="1046"/>
    </location>
</feature>
<dbReference type="InterPro" id="IPR009081">
    <property type="entry name" value="PP-bd_ACP"/>
</dbReference>
<dbReference type="NCBIfam" id="NF045894">
    <property type="entry name" value="PKS_plus_SDR"/>
    <property type="match status" value="2"/>
</dbReference>
<reference evidence="10 11" key="1">
    <citation type="submission" date="2019-07" db="EMBL/GenBank/DDBJ databases">
        <authorList>
            <person name="Zhu P."/>
        </authorList>
    </citation>
    <scope>NUCLEOTIDE SEQUENCE [LARGE SCALE GENOMIC DNA]</scope>
    <source>
        <strain evidence="10 11">SSL-25</strain>
    </source>
</reference>
<feature type="region of interest" description="Disordered" evidence="7">
    <location>
        <begin position="4194"/>
        <end position="4218"/>
    </location>
</feature>
<dbReference type="InterPro" id="IPR016036">
    <property type="entry name" value="Malonyl_transacylase_ACP-bd"/>
</dbReference>
<dbReference type="InterPro" id="IPR014030">
    <property type="entry name" value="Ketoacyl_synth_N"/>
</dbReference>
<keyword evidence="6" id="KW-0012">Acyltransferase</keyword>
<feature type="domain" description="Ketosynthase family 3 (KS3)" evidence="9">
    <location>
        <begin position="50"/>
        <end position="465"/>
    </location>
</feature>
<dbReference type="Pfam" id="PF08659">
    <property type="entry name" value="KR"/>
    <property type="match status" value="2"/>
</dbReference>
<feature type="domain" description="Carrier" evidence="8">
    <location>
        <begin position="2527"/>
        <end position="2602"/>
    </location>
</feature>
<keyword evidence="3" id="KW-0808">Transferase</keyword>
<keyword evidence="11" id="KW-1185">Reference proteome</keyword>
<dbReference type="Pfam" id="PF00109">
    <property type="entry name" value="ketoacyl-synt"/>
    <property type="match status" value="3"/>
</dbReference>
<evidence type="ECO:0000256" key="3">
    <source>
        <dbReference type="ARBA" id="ARBA00022679"/>
    </source>
</evidence>
<dbReference type="SMART" id="SM00827">
    <property type="entry name" value="PKS_AT"/>
    <property type="match status" value="3"/>
</dbReference>
<feature type="domain" description="Ketosynthase family 3 (KS3)" evidence="9">
    <location>
        <begin position="2622"/>
        <end position="3050"/>
    </location>
</feature>
<dbReference type="InterPro" id="IPR057326">
    <property type="entry name" value="KR_dom"/>
</dbReference>
<dbReference type="SUPFAM" id="SSF52151">
    <property type="entry name" value="FabD/lysophospholipase-like"/>
    <property type="match status" value="3"/>
</dbReference>
<keyword evidence="4" id="KW-0045">Antibiotic biosynthesis</keyword>
<dbReference type="SMART" id="SM01294">
    <property type="entry name" value="PKS_PP_betabranch"/>
    <property type="match status" value="3"/>
</dbReference>
<dbReference type="PROSITE" id="PS00606">
    <property type="entry name" value="KS3_1"/>
    <property type="match status" value="2"/>
</dbReference>
<evidence type="ECO:0000313" key="11">
    <source>
        <dbReference type="Proteomes" id="UP000320580"/>
    </source>
</evidence>
<dbReference type="Gene3D" id="3.40.47.10">
    <property type="match status" value="3"/>
</dbReference>
<evidence type="ECO:0000256" key="6">
    <source>
        <dbReference type="ARBA" id="ARBA00023315"/>
    </source>
</evidence>
<dbReference type="CDD" id="cd00833">
    <property type="entry name" value="PKS"/>
    <property type="match status" value="3"/>
</dbReference>
<accession>A0A5B8JQA8</accession>
<dbReference type="Pfam" id="PF02801">
    <property type="entry name" value="Ketoacyl-synt_C"/>
    <property type="match status" value="3"/>
</dbReference>
<sequence>MNEFWWILTVYQPLSYGPIAISIKAVAGCNGSDSAFGPVLHNGGDAVSATGRVAVVGMSCRLPGAQDLSGFWDLLTSSGSGVGLPGADRSRRFEDVGEPRRAGYLQQVDLFDASFFGLGPQEATAMDPRQRLVLELSWEALENAGLSPAGLAGTPVGVFLGASGDDYPGVGTAADANPYLAAGSNRAVIANRVSHALDLTGPSLLVDTAQSSSLVAVHMACESIRRGECTTAIVGGVNLNLSLHRIRMLESLGVVSPDGECFTFDARANGFVPGEGGGVLVLKDLSAALADGDLVHAVIRGTAVNHDGATFGLSSPSPAAQEEVIRQAHRAADVLPGDVGFIELHGTGTQAGDATEAAALGAVFAGDTSRESPLLVGSVKTNIGHLDAASGAVGLIKTVLSLVNRKLPPSRNFAEPNPSIDLPALGLEVATSVRDLAGCNGESPVRAGVSSFGMGGANCHVVVEDVVDLAASAPRPSAEPESDAPPESPSGAALPWVVSGRGGEGVRGQAARLREWVLERPEDRPVDVGYSLLVSRSLHRDRLVVLGSGRESLLEGLAAAAEGAPWPGVVGGSGAGVVADRAVFVFPGQGSQWVGMGRELYASSEVFRGRLEECAAALDPLVDWSLVGVVRGDEGAPGLERVDVVQPVLWAVMVSLAAVWESWGVVPAAVVGHSQGEIAAACVAGGLSVGDAAKVVALRSRALRAMAGDGAMVSVALPAAEAEVLTGDGVSLAAVNGPASVVLSGDRSALTPVVERLRAEGVRSKWVPVDYASHSAHMERIREELLEVLSGIAPSCSRVPLYSTVSAGVIDTSVMDAGYWFDNIRGTVRFHETVQALIADGLTAFVEVSPHPVLAMSVQDTLDQADTTGLSIGTLRRDENEHEAFLTAAAELFVAGATVDWNTAAYAGRGARRVDLPTYAFQRRPYWLKTATQAVQVATAEAAAIDSPEVPDRRSDLAERVAGLPQSEQRQAVTTFVRAHTATVLGHTDHSDIDVALTFRDLGFDSINATQFRLRLGEAAGVRLPATLVFDHPTPVAVVGFLLARLLGEERNALPTARTTASAPDEPLAIVGMACRFPGGVSTPEQLWRLVAEGGDAISGLPTDRGWDLQSLYHPDPDHPGTSYANEGGFLHEAGEFDPGFFGISPREALAMDPQQRLLLQTSWEAVERAGIDPLSLKGSDTGVFTGVMPQDYGPRLHEPDSSGTVDGYLLTGNAGSVVSGRVAYVLGTEGPAVTVDTACSSSLVALHWAAQALRQGECSMALAGGVTVMATPGMFVEFSRQRGLAPDGRCKAFGAGADGTGWAEGVGMVLVERLSDAERLGHPVLAVIRSSAVNQDGASNGLTAPNGPSQQRVIRQALAAAGLSTADVDAVEAHGTGTNLGDPIEAQALLATYGQDRPEGRPLLLGSLKSNIGHTQAAAGVAGVIKMVMALRYGVLPATLHVDEPTPHVDWASGAVELLTEATPWPEVGRPRRAAVSSFGISGTNAHVVVEQAPDDGTVEVPAADDDVLVPWVVSGRGADGVRGQAARLREWVLERPEDRLVDVGYSLLVSRSLHRDRVVVLGSGRESLLEGVAAAAEGAPWPGVVGGSGAGVVADRAVFVFPGQGSQWVGMGRELYASSPVFRGRLEECAAALDPLVDWSLVGVVRGDSGAPGLERVDVVQPVLWAVMVSLAAVWESWGVVPAAVVGHSQGEIAAACVAGALSVGDAAKVVALRSRALRAMAGDGAMVSVALAATEAEALTGDGVFLAAVNGPASVVLSGDRSALTPVVERLRAEGVRSKWVPVDYASHSAHMERIREELLEVLSGITPGSSRVPLYSTVSAARIDTSVMDAGYWFDNIRGTVRFHETVQALIADGLTAFVEVSPHPVLAMSVQDTLDQADTTGLSIGTLRRDENEGKTLLNAAAELFVAGLPVDWNAAAYSGRNARRVDLPTYAFQTERFWLESGAAVPEVAPADGGEAHFWEIVERGDAGELAETLGVADTAGSADAWQPMLPALASWRRAQQARSAADSWRYRVTWKPRTGTHAAALSGTWLVIASGSPERTDLDEAEECVRTLTAHGASVELIGPEGGAPVDRAQWHDLLIAALKTRPDGLAGVVSLSALNEHIETGSPETDSVTVPRSAVTVLSLIQALGDLEVSAPLWCLTRGAVSVGHSDALRSPAQALVWGLGRAAALEHPDRWGGLIDLPETADQRCWERICSVLSGADDEDQVAVRSSGVFLRRLVPAPLPARTVGTRWAPDGGTVLITGGTGALGGHVARWAVESGARRLLLVSRSGSAAPGAGDLAAELETAGAEVEIVAADIADRDALAEVLAGIPTECPLVAVVHTAGANAMGPLAELDVASFAEVIRAKVGGAAVLDELLADQPQIRAFVLFSSGAGIWGSGGQGAYGAGNAYLDALAEQRRAAGLPATAVAWGPWADGGMAEGALGRELARNGLAAMRPETAIGALARAVEHDETAVTVVDADWERFYPAFAIARPRPLLHDIPQVAAALAAGDGASGTDLPSAFAARLADRSPVERRKNVLELVRAQAAAVLGHTGTDRIVAKRAFRELGFDSLTAVELRNRLNTATGLKLSSTAVFDHPTPEAITAHILGAVEPDAESSGNESAALGSVSPDEPLAVVGMACRLPGGTNSPERLWQLLMERGDVISELPADRGWDIDGLYDPDPDRPGTSYTRAGGFLYEAADFDAEFFGISPREALAMDPQQRLLLQVGWEAVERAGIDPLSLHGSRTGVFVGAMTQDYGPRMHDADASDNVEGYLLTGTTSSVASGRLAYVLGAEGPAVTVDTACSSSLVALHLAGQALRQGECSMALAGGVTVMATPGTFVEMSRQRGLAVDGRCKAFGAAADGFGPAEGVGMLVLERLSDAERLGHPVLAVIRSSAVNQDGASNGLTAPNGPSQQRVIRQALAAADLSSSDVDVVEAHGTGTALGDPIEAQALLATYGQDRPEGRPLLLGSLKSNIGHTQAAAGVAGVIKMVMALRHGVLPVTLHVDEPTPHVDWTAGRVRLLSDQVAWPEVGRPRRAAVSSFGISGTNAHTILEQAPGAVRGVEEEGAEPETGRVIPWVVSGRGEGALRAQAARLREWVLEHPELRSADIGYSLVASRSVFEDRLVVVGADREGLLAGLASAARGESGPGVVRGVDRLGGGVAFLFTGQGAQRLGMGRELAERFPVFADAFDEVCGQVDARLGRPLREVLFAEPGSEAAALLDETAFTQVALFAVEVALFRLVESWSLAPDYVLGHSIGGLAAAHVAGVLSLEDAAEVVVARGRLMQALPKSGAMVSLQATEDEVAESLDARVSVAGVNGPRSVVVSGDEDAVMGVAEEWRGRGRKVKRLKVSHAFHSVLMEPMLAEFEEILSRVTLNAPRIAVISDSTGVPLTDEQAMSPAYWAEHVRKPVLFHQAVSYLADQGVNAFLELGPDGVLSAMVQHSIPDGAHTAPLLRSGVDEAETALTAAAELYVNGATVDWTVLLDSTRQVALPTYAFQHQRFWLAAETATPSAREEADPKETRFWAAVERSDAGELADSFAELGLDAPEQAWESILPALSTWRQTQRTQAAADSWRYRVVWKPATGTRPTAPTTLTGTWLLITSAATERLALADACAAALEHRGATVRVVRSTTDDPADRAAWQATAEDVLAETGEPAGILSLLGLADQPHPRFPDVPQGAAGLLALTQALADAGSRAPLWSLTQGAVSIDGSDPLRSPSQALLWGLGRVVALEHPELWGGLVDLPETPDSRCWEQVCAVLSGSNTEDQVAVRTSGVFVRRLVPAPLPARATGPGWAPDGGTVLITGGTGALGGHIARWVAGYGAQRILLLSRSGPAAPGARELMAELEAAGNHVDLVACDIADRDALAGVLAKIPEKHPLTSVVHTAGASAPIPLAELDMASFAEVIRAKVGGAAVLDELLADQPQIRAFVLFSSGAGIWGSGGQGAYSAGNAYLDALAEQRRAAGLPATAVAWGPWADGGMAEGEMGRELGRRGLTSMAPASAVHALRRALEHDETAVTVVDADWERFYPAFAIARPRPLLHDIPQVAAALEAVDQPAPAEDAPGIAGQLAGLSDTEQHKTVLELVRVQAAAVLGHPTPERITAERAFRDVGFDSLTAVQLRNGLNNATGLRLPTTTVFDHPTPVLLAGHLHRELTSTTPEIFATLAKLESELQLLSGNPALSEDVLARLSKIVRSSEPERSEEDEQDEMADLMSASDDEVFGLIRDEFGIS</sequence>
<dbReference type="FunFam" id="1.10.1200.10:FF:000007">
    <property type="entry name" value="Probable polyketide synthase pks17"/>
    <property type="match status" value="2"/>
</dbReference>
<evidence type="ECO:0000313" key="10">
    <source>
        <dbReference type="EMBL" id="QDY80070.1"/>
    </source>
</evidence>
<dbReference type="CDD" id="cd08952">
    <property type="entry name" value="KR_1_SDR_x"/>
    <property type="match status" value="2"/>
</dbReference>
<dbReference type="InterPro" id="IPR032821">
    <property type="entry name" value="PKS_assoc"/>
</dbReference>
<dbReference type="EMBL" id="CP042266">
    <property type="protein sequence ID" value="QDY80070.1"/>
    <property type="molecule type" value="Genomic_DNA"/>
</dbReference>
<dbReference type="InterPro" id="IPR006162">
    <property type="entry name" value="Ppantetheine_attach_site"/>
</dbReference>
<feature type="region of interest" description="Disordered" evidence="7">
    <location>
        <begin position="472"/>
        <end position="498"/>
    </location>
</feature>
<dbReference type="FunFam" id="3.40.47.10:FF:000019">
    <property type="entry name" value="Polyketide synthase type I"/>
    <property type="match status" value="2"/>
</dbReference>
<dbReference type="InterPro" id="IPR001227">
    <property type="entry name" value="Ac_transferase_dom_sf"/>
</dbReference>
<dbReference type="SUPFAM" id="SSF53901">
    <property type="entry name" value="Thiolase-like"/>
    <property type="match status" value="3"/>
</dbReference>
<dbReference type="PROSITE" id="PS50075">
    <property type="entry name" value="CARRIER"/>
    <property type="match status" value="3"/>
</dbReference>
<evidence type="ECO:0000256" key="1">
    <source>
        <dbReference type="ARBA" id="ARBA00022450"/>
    </source>
</evidence>
<dbReference type="InterPro" id="IPR018201">
    <property type="entry name" value="Ketoacyl_synth_AS"/>
</dbReference>
<dbReference type="Gene3D" id="3.40.366.10">
    <property type="entry name" value="Malonyl-Coenzyme A Acyl Carrier Protein, domain 2"/>
    <property type="match status" value="3"/>
</dbReference>
<dbReference type="InterPro" id="IPR020841">
    <property type="entry name" value="PKS_Beta-ketoAc_synthase_dom"/>
</dbReference>
<dbReference type="SMART" id="SM00825">
    <property type="entry name" value="PKS_KS"/>
    <property type="match status" value="3"/>
</dbReference>
<dbReference type="Gene3D" id="3.40.50.720">
    <property type="entry name" value="NAD(P)-binding Rossmann-like Domain"/>
    <property type="match status" value="2"/>
</dbReference>
<dbReference type="GO" id="GO:0033068">
    <property type="term" value="P:macrolide biosynthetic process"/>
    <property type="evidence" value="ECO:0007669"/>
    <property type="project" value="UniProtKB-ARBA"/>
</dbReference>
<dbReference type="Pfam" id="PF00698">
    <property type="entry name" value="Acyl_transf_1"/>
    <property type="match status" value="3"/>
</dbReference>
<feature type="compositionally biased region" description="Low complexity" evidence="7">
    <location>
        <begin position="489"/>
        <end position="498"/>
    </location>
</feature>
<feature type="domain" description="Ketosynthase family 3 (KS3)" evidence="9">
    <location>
        <begin position="1065"/>
        <end position="1493"/>
    </location>
</feature>
<dbReference type="Gene3D" id="6.10.140.1830">
    <property type="match status" value="2"/>
</dbReference>
<dbReference type="InterPro" id="IPR036291">
    <property type="entry name" value="NAD(P)-bd_dom_sf"/>
</dbReference>
<dbReference type="Proteomes" id="UP000320580">
    <property type="component" value="Chromosome"/>
</dbReference>
<evidence type="ECO:0000256" key="5">
    <source>
        <dbReference type="ARBA" id="ARBA00023268"/>
    </source>
</evidence>
<name>A0A5B8JQA8_9ACTN</name>
<dbReference type="InterPro" id="IPR016035">
    <property type="entry name" value="Acyl_Trfase/lysoPLipase"/>
</dbReference>
<organism evidence="10 11">
    <name type="scientific">Streptomyces qinzhouensis</name>
    <dbReference type="NCBI Taxonomy" id="2599401"/>
    <lineage>
        <taxon>Bacteria</taxon>
        <taxon>Bacillati</taxon>
        <taxon>Actinomycetota</taxon>
        <taxon>Actinomycetes</taxon>
        <taxon>Kitasatosporales</taxon>
        <taxon>Streptomycetaceae</taxon>
        <taxon>Streptomyces</taxon>
    </lineage>
</organism>
<dbReference type="InterPro" id="IPR016039">
    <property type="entry name" value="Thiolase-like"/>
</dbReference>
<dbReference type="InterPro" id="IPR036736">
    <property type="entry name" value="ACP-like_sf"/>
</dbReference>
<dbReference type="InterPro" id="IPR014043">
    <property type="entry name" value="Acyl_transferase_dom"/>
</dbReference>
<dbReference type="GO" id="GO:0006633">
    <property type="term" value="P:fatty acid biosynthetic process"/>
    <property type="evidence" value="ECO:0007669"/>
    <property type="project" value="InterPro"/>
</dbReference>
<dbReference type="SMART" id="SM00823">
    <property type="entry name" value="PKS_PP"/>
    <property type="match status" value="3"/>
</dbReference>
<evidence type="ECO:0000256" key="7">
    <source>
        <dbReference type="SAM" id="MobiDB-lite"/>
    </source>
</evidence>
<evidence type="ECO:0000256" key="4">
    <source>
        <dbReference type="ARBA" id="ARBA00023194"/>
    </source>
</evidence>
<dbReference type="SMART" id="SM00822">
    <property type="entry name" value="PKS_KR"/>
    <property type="match status" value="2"/>
</dbReference>
<dbReference type="FunFam" id="3.40.366.10:FF:000002">
    <property type="entry name" value="Probable polyketide synthase 2"/>
    <property type="match status" value="3"/>
</dbReference>
<feature type="compositionally biased region" description="Acidic residues" evidence="7">
    <location>
        <begin position="4200"/>
        <end position="4218"/>
    </location>
</feature>
<keyword evidence="1" id="KW-0596">Phosphopantetheine</keyword>
<proteinExistence type="predicted"/>
<dbReference type="OrthoDB" id="9778690at2"/>
<dbReference type="InterPro" id="IPR013968">
    <property type="entry name" value="PKS_KR"/>
</dbReference>
<dbReference type="PANTHER" id="PTHR43775:SF51">
    <property type="entry name" value="INACTIVE PHENOLPHTHIOCEROL SYNTHESIS POLYKETIDE SYNTHASE TYPE I PKS1-RELATED"/>
    <property type="match status" value="1"/>
</dbReference>
<dbReference type="InterPro" id="IPR020806">
    <property type="entry name" value="PKS_PP-bd"/>
</dbReference>
<dbReference type="Gene3D" id="3.30.70.3290">
    <property type="match status" value="3"/>
</dbReference>
<gene>
    <name evidence="10" type="ORF">FQU76_30060</name>
</gene>
<dbReference type="GO" id="GO:0031177">
    <property type="term" value="F:phosphopantetheine binding"/>
    <property type="evidence" value="ECO:0007669"/>
    <property type="project" value="InterPro"/>
</dbReference>
<keyword evidence="2" id="KW-0597">Phosphoprotein</keyword>
<dbReference type="SUPFAM" id="SSF55048">
    <property type="entry name" value="Probable ACP-binding domain of malonyl-CoA ACP transacylase"/>
    <property type="match status" value="3"/>
</dbReference>
<dbReference type="InterPro" id="IPR050091">
    <property type="entry name" value="PKS_NRPS_Biosynth_Enz"/>
</dbReference>
<keyword evidence="5" id="KW-0511">Multifunctional enzyme</keyword>
<dbReference type="Pfam" id="PF00550">
    <property type="entry name" value="PP-binding"/>
    <property type="match status" value="3"/>
</dbReference>
<dbReference type="Pfam" id="PF18369">
    <property type="entry name" value="PKS_DE"/>
    <property type="match status" value="2"/>
</dbReference>
<evidence type="ECO:0000259" key="8">
    <source>
        <dbReference type="PROSITE" id="PS50075"/>
    </source>
</evidence>
<dbReference type="Gene3D" id="1.10.1200.10">
    <property type="entry name" value="ACP-like"/>
    <property type="match status" value="3"/>
</dbReference>
<dbReference type="SUPFAM" id="SSF51735">
    <property type="entry name" value="NAD(P)-binding Rossmann-fold domains"/>
    <property type="match status" value="4"/>
</dbReference>
<dbReference type="GO" id="GO:0004315">
    <property type="term" value="F:3-oxoacyl-[acyl-carrier-protein] synthase activity"/>
    <property type="evidence" value="ECO:0007669"/>
    <property type="project" value="InterPro"/>
</dbReference>
<dbReference type="KEGG" id="sqz:FQU76_30060"/>
<protein>
    <submittedName>
        <fullName evidence="10">SDR family NAD(P)-dependent oxidoreductase</fullName>
    </submittedName>
</protein>
<dbReference type="PROSITE" id="PS00012">
    <property type="entry name" value="PHOSPHOPANTETHEINE"/>
    <property type="match status" value="2"/>
</dbReference>
<dbReference type="Pfam" id="PF16197">
    <property type="entry name" value="KAsynt_C_assoc"/>
    <property type="match status" value="3"/>
</dbReference>
<dbReference type="GO" id="GO:0004312">
    <property type="term" value="F:fatty acid synthase activity"/>
    <property type="evidence" value="ECO:0007669"/>
    <property type="project" value="TreeGrafter"/>
</dbReference>
<dbReference type="InterPro" id="IPR014031">
    <property type="entry name" value="Ketoacyl_synth_C"/>
</dbReference>
<dbReference type="PROSITE" id="PS52004">
    <property type="entry name" value="KS3_2"/>
    <property type="match status" value="3"/>
</dbReference>
<dbReference type="PANTHER" id="PTHR43775">
    <property type="entry name" value="FATTY ACID SYNTHASE"/>
    <property type="match status" value="1"/>
</dbReference>